<accession>A0A2X3BEM5</accession>
<dbReference type="SMART" id="SM00962">
    <property type="entry name" value="SRP54"/>
    <property type="match status" value="1"/>
</dbReference>
<evidence type="ECO:0000259" key="10">
    <source>
        <dbReference type="PROSITE" id="PS00300"/>
    </source>
</evidence>
<dbReference type="Pfam" id="PF00448">
    <property type="entry name" value="SRP54"/>
    <property type="match status" value="1"/>
</dbReference>
<evidence type="ECO:0000256" key="9">
    <source>
        <dbReference type="ARBA" id="ARBA00023170"/>
    </source>
</evidence>
<organism evidence="11 12">
    <name type="scientific">Helicobacter fennelliae</name>
    <dbReference type="NCBI Taxonomy" id="215"/>
    <lineage>
        <taxon>Bacteria</taxon>
        <taxon>Pseudomonadati</taxon>
        <taxon>Campylobacterota</taxon>
        <taxon>Epsilonproteobacteria</taxon>
        <taxon>Campylobacterales</taxon>
        <taxon>Helicobacteraceae</taxon>
        <taxon>Helicobacter</taxon>
    </lineage>
</organism>
<dbReference type="PROSITE" id="PS00300">
    <property type="entry name" value="SRP54"/>
    <property type="match status" value="1"/>
</dbReference>
<keyword evidence="4" id="KW-0963">Cytoplasm</keyword>
<dbReference type="CDD" id="cd17874">
    <property type="entry name" value="FtsY"/>
    <property type="match status" value="1"/>
</dbReference>
<evidence type="ECO:0000313" key="11">
    <source>
        <dbReference type="EMBL" id="SQB98234.1"/>
    </source>
</evidence>
<dbReference type="RefSeq" id="WP_112058441.1">
    <property type="nucleotide sequence ID" value="NZ_UAWL01000006.1"/>
</dbReference>
<dbReference type="Gene3D" id="3.40.50.300">
    <property type="entry name" value="P-loop containing nucleotide triphosphate hydrolases"/>
    <property type="match status" value="1"/>
</dbReference>
<gene>
    <name evidence="11" type="primary">ftsY</name>
    <name evidence="11" type="ORF">NCTC13102_00691</name>
</gene>
<dbReference type="InterPro" id="IPR027417">
    <property type="entry name" value="P-loop_NTPase"/>
</dbReference>
<dbReference type="GO" id="GO:0005886">
    <property type="term" value="C:plasma membrane"/>
    <property type="evidence" value="ECO:0007669"/>
    <property type="project" value="UniProtKB-SubCell"/>
</dbReference>
<evidence type="ECO:0000256" key="5">
    <source>
        <dbReference type="ARBA" id="ARBA00022741"/>
    </source>
</evidence>
<dbReference type="FunFam" id="3.40.50.300:FF:000053">
    <property type="entry name" value="Signal recognition particle receptor FtsY"/>
    <property type="match status" value="1"/>
</dbReference>
<dbReference type="GO" id="GO:0005525">
    <property type="term" value="F:GTP binding"/>
    <property type="evidence" value="ECO:0007669"/>
    <property type="project" value="UniProtKB-KW"/>
</dbReference>
<evidence type="ECO:0000256" key="3">
    <source>
        <dbReference type="ARBA" id="ARBA00022475"/>
    </source>
</evidence>
<dbReference type="PANTHER" id="PTHR43134">
    <property type="entry name" value="SIGNAL RECOGNITION PARTICLE RECEPTOR SUBUNIT ALPHA"/>
    <property type="match status" value="1"/>
</dbReference>
<proteinExistence type="inferred from homology"/>
<keyword evidence="9 11" id="KW-0675">Receptor</keyword>
<comment type="similarity">
    <text evidence="2">Belongs to the GTP-binding SRP family.</text>
</comment>
<evidence type="ECO:0000256" key="6">
    <source>
        <dbReference type="ARBA" id="ARBA00022801"/>
    </source>
</evidence>
<dbReference type="SUPFAM" id="SSF52540">
    <property type="entry name" value="P-loop containing nucleoside triphosphate hydrolases"/>
    <property type="match status" value="1"/>
</dbReference>
<protein>
    <submittedName>
        <fullName evidence="11">Signal recognition particle receptor protein</fullName>
    </submittedName>
</protein>
<dbReference type="NCBIfam" id="TIGR00064">
    <property type="entry name" value="ftsY"/>
    <property type="match status" value="1"/>
</dbReference>
<dbReference type="EMBL" id="UAWL01000006">
    <property type="protein sequence ID" value="SQB98234.1"/>
    <property type="molecule type" value="Genomic_DNA"/>
</dbReference>
<name>A0A2X3BEM5_9HELI</name>
<dbReference type="GO" id="GO:0006614">
    <property type="term" value="P:SRP-dependent cotranslational protein targeting to membrane"/>
    <property type="evidence" value="ECO:0007669"/>
    <property type="project" value="InterPro"/>
</dbReference>
<evidence type="ECO:0000313" key="12">
    <source>
        <dbReference type="Proteomes" id="UP000250166"/>
    </source>
</evidence>
<dbReference type="AlphaFoldDB" id="A0A2X3BEM5"/>
<sequence length="296" mass="32525">MFDFWTKTTSHLSKILGAPQQKITQEELENTLIESDMDYDLVQKVLSRTSKSPSRAEVDVALHNLFRGETQNEKLQLQHITTKPLVELIIGVNGAGKTTTIAKLTKIYLTQHQSVLLGAGDTFRAAASEQLMLWAQKLGVNLIATTQGSDPSAVAYDTIKAAIARKIDRVIIDTAGRLHNQVNLKKELEKIDRICAKALDNQPFRKILVLDGTQGSAAINQAKIFSQTIHIDGVIVTKLDGTSKGGAIFSIINELKIPILFLGIGEGENDLVPFDEQMYTNGLLDCIFGQNNGKEK</sequence>
<reference evidence="11 12" key="1">
    <citation type="submission" date="2018-06" db="EMBL/GenBank/DDBJ databases">
        <authorList>
            <consortium name="Pathogen Informatics"/>
            <person name="Doyle S."/>
        </authorList>
    </citation>
    <scope>NUCLEOTIDE SEQUENCE [LARGE SCALE GENOMIC DNA]</scope>
    <source>
        <strain evidence="11 12">NCTC13102</strain>
    </source>
</reference>
<evidence type="ECO:0000256" key="7">
    <source>
        <dbReference type="ARBA" id="ARBA00023134"/>
    </source>
</evidence>
<evidence type="ECO:0000256" key="4">
    <source>
        <dbReference type="ARBA" id="ARBA00022490"/>
    </source>
</evidence>
<dbReference type="InterPro" id="IPR004390">
    <property type="entry name" value="SR_rcpt_FtsY"/>
</dbReference>
<keyword evidence="3" id="KW-1003">Cell membrane</keyword>
<dbReference type="Gene3D" id="1.20.120.140">
    <property type="entry name" value="Signal recognition particle SRP54, nucleotide-binding domain"/>
    <property type="match status" value="1"/>
</dbReference>
<dbReference type="GO" id="GO:0003924">
    <property type="term" value="F:GTPase activity"/>
    <property type="evidence" value="ECO:0007669"/>
    <property type="project" value="TreeGrafter"/>
</dbReference>
<dbReference type="InterPro" id="IPR042101">
    <property type="entry name" value="SRP54_N_sf"/>
</dbReference>
<keyword evidence="5" id="KW-0547">Nucleotide-binding</keyword>
<keyword evidence="8" id="KW-0472">Membrane</keyword>
<keyword evidence="7" id="KW-0342">GTP-binding</keyword>
<keyword evidence="6" id="KW-0378">Hydrolase</keyword>
<dbReference type="PANTHER" id="PTHR43134:SF1">
    <property type="entry name" value="SIGNAL RECOGNITION PARTICLE RECEPTOR SUBUNIT ALPHA"/>
    <property type="match status" value="1"/>
</dbReference>
<comment type="subcellular location">
    <subcellularLocation>
        <location evidence="1">Cell membrane</location>
        <topology evidence="1">Peripheral membrane protein</topology>
        <orientation evidence="1">Cytoplasmic side</orientation>
    </subcellularLocation>
</comment>
<evidence type="ECO:0000256" key="1">
    <source>
        <dbReference type="ARBA" id="ARBA00004413"/>
    </source>
</evidence>
<evidence type="ECO:0000256" key="2">
    <source>
        <dbReference type="ARBA" id="ARBA00008531"/>
    </source>
</evidence>
<evidence type="ECO:0000256" key="8">
    <source>
        <dbReference type="ARBA" id="ARBA00023136"/>
    </source>
</evidence>
<dbReference type="Proteomes" id="UP000250166">
    <property type="component" value="Unassembled WGS sequence"/>
</dbReference>
<dbReference type="InterPro" id="IPR000897">
    <property type="entry name" value="SRP54_GTPase_dom"/>
</dbReference>
<feature type="domain" description="SRP54-type proteins GTP-binding" evidence="10">
    <location>
        <begin position="258"/>
        <end position="271"/>
    </location>
</feature>
<dbReference type="GO" id="GO:0005047">
    <property type="term" value="F:signal recognition particle binding"/>
    <property type="evidence" value="ECO:0007669"/>
    <property type="project" value="TreeGrafter"/>
</dbReference>